<evidence type="ECO:0000313" key="6">
    <source>
        <dbReference type="Proteomes" id="UP000046680"/>
    </source>
</evidence>
<dbReference type="Proteomes" id="UP000038802">
    <property type="component" value="Unassembled WGS sequence"/>
</dbReference>
<evidence type="ECO:0000313" key="3">
    <source>
        <dbReference type="EMBL" id="COX43338.1"/>
    </source>
</evidence>
<evidence type="ECO:0000313" key="4">
    <source>
        <dbReference type="Proteomes" id="UP000038802"/>
    </source>
</evidence>
<dbReference type="Proteomes" id="UP000046680">
    <property type="component" value="Unassembled WGS sequence"/>
</dbReference>
<dbReference type="AlphaFoldDB" id="A0A0U0SPP9"/>
<protein>
    <submittedName>
        <fullName evidence="2">Uncharacterized protein</fullName>
    </submittedName>
</protein>
<reference evidence="4 5" key="2">
    <citation type="submission" date="2015-03" db="EMBL/GenBank/DDBJ databases">
        <authorList>
            <consortium name="Pathogen Informatics"/>
        </authorList>
    </citation>
    <scope>NUCLEOTIDE SEQUENCE [LARGE SCALE GENOMIC DNA]</scope>
    <source>
        <strain evidence="1 6">C09601061</strain>
        <strain evidence="4">K00500041</strain>
        <strain evidence="3 5">M09401471</strain>
    </source>
</reference>
<evidence type="ECO:0000313" key="5">
    <source>
        <dbReference type="Proteomes" id="UP000044938"/>
    </source>
</evidence>
<dbReference type="EMBL" id="CGCX01000700">
    <property type="protein sequence ID" value="CFR81963.1"/>
    <property type="molecule type" value="Genomic_DNA"/>
</dbReference>
<sequence>MIGKGRLQRAFSIVAALICARKLIPKRKAHHGCAHAQKVAREHPKPALAVEGPVGRVRAEHTGRAGVS</sequence>
<reference evidence="2" key="1">
    <citation type="submission" date="2015-03" db="EMBL/GenBank/DDBJ databases">
        <authorList>
            <person name="Murphy D."/>
        </authorList>
    </citation>
    <scope>NUCLEOTIDE SEQUENCE [LARGE SCALE GENOMIC DNA]</scope>
    <source>
        <strain evidence="2">K00500041</strain>
    </source>
</reference>
<dbReference type="EMBL" id="CSAJ01000977">
    <property type="protein sequence ID" value="COX43338.1"/>
    <property type="molecule type" value="Genomic_DNA"/>
</dbReference>
<evidence type="ECO:0000313" key="2">
    <source>
        <dbReference type="EMBL" id="COW95674.1"/>
    </source>
</evidence>
<dbReference type="Proteomes" id="UP000044938">
    <property type="component" value="Unassembled WGS sequence"/>
</dbReference>
<proteinExistence type="predicted"/>
<dbReference type="EMBL" id="CSAE01000814">
    <property type="protein sequence ID" value="COW95674.1"/>
    <property type="molecule type" value="Genomic_DNA"/>
</dbReference>
<name>A0A0U0SPP9_MYCTX</name>
<accession>A0A0U0SPP9</accession>
<organism evidence="2 4">
    <name type="scientific">Mycobacterium tuberculosis</name>
    <dbReference type="NCBI Taxonomy" id="1773"/>
    <lineage>
        <taxon>Bacteria</taxon>
        <taxon>Bacillati</taxon>
        <taxon>Actinomycetota</taxon>
        <taxon>Actinomycetes</taxon>
        <taxon>Mycobacteriales</taxon>
        <taxon>Mycobacteriaceae</taxon>
        <taxon>Mycobacterium</taxon>
        <taxon>Mycobacterium tuberculosis complex</taxon>
    </lineage>
</organism>
<gene>
    <name evidence="1" type="ORF">ERS007657_01999</name>
    <name evidence="2" type="ORF">ERS007703_04521</name>
    <name evidence="3" type="ORF">ERS007720_04498</name>
</gene>
<dbReference type="PATRIC" id="fig|1773.524.peg.1231"/>
<evidence type="ECO:0000313" key="1">
    <source>
        <dbReference type="EMBL" id="CFR81963.1"/>
    </source>
</evidence>